<sequence>MTFAPEASNRSQKENSDGKHYLNSKWVLWFLKGDRNRSWEECLKRVAVLETVEDFWGLYSNIQPPTGLPWNSDYYLFREGIKPMWEDPSNIKIRGRWLTQIERTKRAERLDNCWLELMMALVGEQFNNLGNNVCGAVCNVRQKGDKVALWTRDGTNDETNLVIGNVMREKLATPPEETLRYEIHKDASTRTGSVVKPRLVLPKKHLRDEDAPKNSQQSTA</sequence>
<protein>
    <submittedName>
        <fullName evidence="2">EIF-4F 25 kDa subunit</fullName>
    </submittedName>
</protein>
<dbReference type="WBParaSite" id="PS1159_v2.g7359.t1">
    <property type="protein sequence ID" value="PS1159_v2.g7359.t1"/>
    <property type="gene ID" value="PS1159_v2.g7359"/>
</dbReference>
<proteinExistence type="predicted"/>
<reference evidence="2" key="1">
    <citation type="submission" date="2022-11" db="UniProtKB">
        <authorList>
            <consortium name="WormBaseParasite"/>
        </authorList>
    </citation>
    <scope>IDENTIFICATION</scope>
</reference>
<evidence type="ECO:0000313" key="1">
    <source>
        <dbReference type="Proteomes" id="UP000887580"/>
    </source>
</evidence>
<organism evidence="1 2">
    <name type="scientific">Panagrolaimus sp. PS1159</name>
    <dbReference type="NCBI Taxonomy" id="55785"/>
    <lineage>
        <taxon>Eukaryota</taxon>
        <taxon>Metazoa</taxon>
        <taxon>Ecdysozoa</taxon>
        <taxon>Nematoda</taxon>
        <taxon>Chromadorea</taxon>
        <taxon>Rhabditida</taxon>
        <taxon>Tylenchina</taxon>
        <taxon>Panagrolaimomorpha</taxon>
        <taxon>Panagrolaimoidea</taxon>
        <taxon>Panagrolaimidae</taxon>
        <taxon>Panagrolaimus</taxon>
    </lineage>
</organism>
<name>A0AC35GPL0_9BILA</name>
<accession>A0AC35GPL0</accession>
<dbReference type="Proteomes" id="UP000887580">
    <property type="component" value="Unplaced"/>
</dbReference>
<evidence type="ECO:0000313" key="2">
    <source>
        <dbReference type="WBParaSite" id="PS1159_v2.g7359.t1"/>
    </source>
</evidence>